<comment type="caution">
    <text evidence="2">The sequence shown here is derived from an EMBL/GenBank/DDBJ whole genome shotgun (WGS) entry which is preliminary data.</text>
</comment>
<feature type="transmembrane region" description="Helical" evidence="1">
    <location>
        <begin position="78"/>
        <end position="95"/>
    </location>
</feature>
<name>A0ABW4KUL0_9BURK</name>
<accession>A0ABW4KUL0</accession>
<dbReference type="EMBL" id="JBHUEJ010000031">
    <property type="protein sequence ID" value="MFD1711665.1"/>
    <property type="molecule type" value="Genomic_DNA"/>
</dbReference>
<feature type="transmembrane region" description="Helical" evidence="1">
    <location>
        <begin position="21"/>
        <end position="40"/>
    </location>
</feature>
<keyword evidence="1" id="KW-0812">Transmembrane</keyword>
<keyword evidence="3" id="KW-1185">Reference proteome</keyword>
<evidence type="ECO:0000313" key="3">
    <source>
        <dbReference type="Proteomes" id="UP001597304"/>
    </source>
</evidence>
<evidence type="ECO:0000256" key="1">
    <source>
        <dbReference type="SAM" id="Phobius"/>
    </source>
</evidence>
<organism evidence="2 3">
    <name type="scientific">Ottowia flava</name>
    <dbReference type="NCBI Taxonomy" id="2675430"/>
    <lineage>
        <taxon>Bacteria</taxon>
        <taxon>Pseudomonadati</taxon>
        <taxon>Pseudomonadota</taxon>
        <taxon>Betaproteobacteria</taxon>
        <taxon>Burkholderiales</taxon>
        <taxon>Comamonadaceae</taxon>
        <taxon>Ottowia</taxon>
    </lineage>
</organism>
<evidence type="ECO:0008006" key="4">
    <source>
        <dbReference type="Google" id="ProtNLM"/>
    </source>
</evidence>
<proteinExistence type="predicted"/>
<dbReference type="RefSeq" id="WP_147912863.1">
    <property type="nucleotide sequence ID" value="NZ_JBHUEJ010000031.1"/>
</dbReference>
<evidence type="ECO:0000313" key="2">
    <source>
        <dbReference type="EMBL" id="MFD1711665.1"/>
    </source>
</evidence>
<sequence>MTRARTHAAAPRHLLFKGLTGLLLGFPLALWLSWLLMYGGALAGPMPVRDQLAMWLAVGLWGAAPCVAFLARSRRQCIVLFLLANLAALLAWKLLQ</sequence>
<dbReference type="Proteomes" id="UP001597304">
    <property type="component" value="Unassembled WGS sequence"/>
</dbReference>
<keyword evidence="1" id="KW-0472">Membrane</keyword>
<gene>
    <name evidence="2" type="ORF">ACFSF0_13685</name>
</gene>
<feature type="transmembrane region" description="Helical" evidence="1">
    <location>
        <begin position="52"/>
        <end position="71"/>
    </location>
</feature>
<protein>
    <recommendedName>
        <fullName evidence="4">DUF2484 family protein</fullName>
    </recommendedName>
</protein>
<reference evidence="3" key="1">
    <citation type="journal article" date="2019" name="Int. J. Syst. Evol. Microbiol.">
        <title>The Global Catalogue of Microorganisms (GCM) 10K type strain sequencing project: providing services to taxonomists for standard genome sequencing and annotation.</title>
        <authorList>
            <consortium name="The Broad Institute Genomics Platform"/>
            <consortium name="The Broad Institute Genome Sequencing Center for Infectious Disease"/>
            <person name="Wu L."/>
            <person name="Ma J."/>
        </authorList>
    </citation>
    <scope>NUCLEOTIDE SEQUENCE [LARGE SCALE GENOMIC DNA]</scope>
    <source>
        <strain evidence="3">LMG 29247</strain>
    </source>
</reference>
<keyword evidence="1" id="KW-1133">Transmembrane helix</keyword>